<dbReference type="EnsemblPlants" id="ORUFI08G22210.1">
    <property type="protein sequence ID" value="ORUFI08G22210.1"/>
    <property type="gene ID" value="ORUFI08G22210"/>
</dbReference>
<organism evidence="3 4">
    <name type="scientific">Oryza rufipogon</name>
    <name type="common">Brownbeard rice</name>
    <name type="synonym">Asian wild rice</name>
    <dbReference type="NCBI Taxonomy" id="4529"/>
    <lineage>
        <taxon>Eukaryota</taxon>
        <taxon>Viridiplantae</taxon>
        <taxon>Streptophyta</taxon>
        <taxon>Embryophyta</taxon>
        <taxon>Tracheophyta</taxon>
        <taxon>Spermatophyta</taxon>
        <taxon>Magnoliopsida</taxon>
        <taxon>Liliopsida</taxon>
        <taxon>Poales</taxon>
        <taxon>Poaceae</taxon>
        <taxon>BOP clade</taxon>
        <taxon>Oryzoideae</taxon>
        <taxon>Oryzeae</taxon>
        <taxon>Oryzinae</taxon>
        <taxon>Oryza</taxon>
    </lineage>
</organism>
<dbReference type="Proteomes" id="UP000008022">
    <property type="component" value="Unassembled WGS sequence"/>
</dbReference>
<reference evidence="3" key="2">
    <citation type="submission" date="2015-06" db="UniProtKB">
        <authorList>
            <consortium name="EnsemblPlants"/>
        </authorList>
    </citation>
    <scope>IDENTIFICATION</scope>
</reference>
<name>A0A0E0QKY8_ORYRU</name>
<dbReference type="AlphaFoldDB" id="A0A0E0QKY8"/>
<keyword evidence="4" id="KW-1185">Reference proteome</keyword>
<keyword evidence="2" id="KW-0472">Membrane</keyword>
<proteinExistence type="predicted"/>
<evidence type="ECO:0000313" key="3">
    <source>
        <dbReference type="EnsemblPlants" id="ORUFI08G22210.1"/>
    </source>
</evidence>
<keyword evidence="2" id="KW-1133">Transmembrane helix</keyword>
<evidence type="ECO:0000256" key="2">
    <source>
        <dbReference type="SAM" id="Phobius"/>
    </source>
</evidence>
<evidence type="ECO:0000313" key="4">
    <source>
        <dbReference type="Proteomes" id="UP000008022"/>
    </source>
</evidence>
<protein>
    <submittedName>
        <fullName evidence="3">Uncharacterized protein</fullName>
    </submittedName>
</protein>
<feature type="region of interest" description="Disordered" evidence="1">
    <location>
        <begin position="70"/>
        <end position="91"/>
    </location>
</feature>
<feature type="transmembrane region" description="Helical" evidence="2">
    <location>
        <begin position="37"/>
        <end position="58"/>
    </location>
</feature>
<evidence type="ECO:0000256" key="1">
    <source>
        <dbReference type="SAM" id="MobiDB-lite"/>
    </source>
</evidence>
<reference evidence="4" key="1">
    <citation type="submission" date="2013-06" db="EMBL/GenBank/DDBJ databases">
        <authorList>
            <person name="Zhao Q."/>
        </authorList>
    </citation>
    <scope>NUCLEOTIDE SEQUENCE</scope>
    <source>
        <strain evidence="4">cv. W1943</strain>
    </source>
</reference>
<keyword evidence="2" id="KW-0812">Transmembrane</keyword>
<accession>A0A0E0QKY8</accession>
<dbReference type="Gramene" id="ORUFI08G22210.1">
    <property type="protein sequence ID" value="ORUFI08G22210.1"/>
    <property type="gene ID" value="ORUFI08G22210"/>
</dbReference>
<dbReference type="HOGENOM" id="CLU_2430905_0_0_1"/>
<sequence>MASPAALAGDGSASPSSAYIVTFEEALKGTPPRGDGIRVTLLLLIALGVLSLLTVGGLDDRHAGLGLALFPRDGMSEPSSPAGEGCRRSCK</sequence>